<reference evidence="1" key="1">
    <citation type="submission" date="2022-12" db="EMBL/GenBank/DDBJ databases">
        <title>Acinetobacter lactucae: Emerging opportunistic pathogenic species of genus Acinetobacter isolated from immunocompromised patients in clinical settings of India.</title>
        <authorList>
            <person name="Amar A.K."/>
            <person name="Sawant A.R."/>
            <person name="Meera M."/>
            <person name="Tomar A."/>
            <person name="Sistla S."/>
            <person name="Prashanth K."/>
        </authorList>
    </citation>
    <scope>NUCLEOTIDE SEQUENCE</scope>
    <source>
        <strain evidence="1">PKAL1828C</strain>
    </source>
</reference>
<dbReference type="Gene3D" id="3.30.930.30">
    <property type="match status" value="1"/>
</dbReference>
<evidence type="ECO:0000313" key="2">
    <source>
        <dbReference type="Proteomes" id="UP001150055"/>
    </source>
</evidence>
<sequence>WIENQYGSNYVVPVSINRDETTPHLIAYVVPLDEAPGKLNAKKWLGGRAKISHMQIYFSNQVKSLCLERGIELSKAIHTRIK</sequence>
<dbReference type="EMBL" id="JALNTG010000255">
    <property type="protein sequence ID" value="MDD9322382.1"/>
    <property type="molecule type" value="Genomic_DNA"/>
</dbReference>
<dbReference type="GO" id="GO:0003677">
    <property type="term" value="F:DNA binding"/>
    <property type="evidence" value="ECO:0007669"/>
    <property type="project" value="InterPro"/>
</dbReference>
<dbReference type="GO" id="GO:0006310">
    <property type="term" value="P:DNA recombination"/>
    <property type="evidence" value="ECO:0007669"/>
    <property type="project" value="InterPro"/>
</dbReference>
<dbReference type="Pfam" id="PF01076">
    <property type="entry name" value="Mob_Pre"/>
    <property type="match status" value="1"/>
</dbReference>
<dbReference type="CDD" id="cd17242">
    <property type="entry name" value="MobM_relaxase"/>
    <property type="match status" value="1"/>
</dbReference>
<evidence type="ECO:0000313" key="1">
    <source>
        <dbReference type="EMBL" id="MDD9322382.1"/>
    </source>
</evidence>
<proteinExistence type="predicted"/>
<dbReference type="InterPro" id="IPR001668">
    <property type="entry name" value="Mob_Pre"/>
</dbReference>
<feature type="non-terminal residue" evidence="1">
    <location>
        <position position="82"/>
    </location>
</feature>
<comment type="caution">
    <text evidence="1">The sequence shown here is derived from an EMBL/GenBank/DDBJ whole genome shotgun (WGS) entry which is preliminary data.</text>
</comment>
<protein>
    <submittedName>
        <fullName evidence="1">Plasmid recombination protein</fullName>
    </submittedName>
</protein>
<dbReference type="AlphaFoldDB" id="A0AB35K982"/>
<dbReference type="Proteomes" id="UP001150055">
    <property type="component" value="Unassembled WGS sequence"/>
</dbReference>
<gene>
    <name evidence="1" type="ORF">M0O54_20160</name>
</gene>
<accession>A0AB35K982</accession>
<organism evidence="1 2">
    <name type="scientific">Acinetobacter lactucae</name>
    <dbReference type="NCBI Taxonomy" id="1785128"/>
    <lineage>
        <taxon>Bacteria</taxon>
        <taxon>Pseudomonadati</taxon>
        <taxon>Pseudomonadota</taxon>
        <taxon>Gammaproteobacteria</taxon>
        <taxon>Moraxellales</taxon>
        <taxon>Moraxellaceae</taxon>
        <taxon>Acinetobacter</taxon>
        <taxon>Acinetobacter calcoaceticus/baumannii complex</taxon>
    </lineage>
</organism>
<name>A0AB35K982_9GAMM</name>
<dbReference type="RefSeq" id="WP_274579479.1">
    <property type="nucleotide sequence ID" value="NZ_JALNTG010000255.1"/>
</dbReference>
<feature type="non-terminal residue" evidence="1">
    <location>
        <position position="1"/>
    </location>
</feature>